<evidence type="ECO:0000256" key="7">
    <source>
        <dbReference type="SAM" id="MobiDB-lite"/>
    </source>
</evidence>
<evidence type="ECO:0000256" key="1">
    <source>
        <dbReference type="ARBA" id="ARBA00012513"/>
    </source>
</evidence>
<dbReference type="Pfam" id="PF00069">
    <property type="entry name" value="Pkinase"/>
    <property type="match status" value="1"/>
</dbReference>
<dbReference type="InterPro" id="IPR011009">
    <property type="entry name" value="Kinase-like_dom_sf"/>
</dbReference>
<dbReference type="RefSeq" id="WP_210230928.1">
    <property type="nucleotide sequence ID" value="NZ_CP076022.1"/>
</dbReference>
<dbReference type="KEGG" id="ajg:KKR91_06725"/>
<proteinExistence type="predicted"/>
<dbReference type="InterPro" id="IPR000719">
    <property type="entry name" value="Prot_kinase_dom"/>
</dbReference>
<dbReference type="SUPFAM" id="SSF56112">
    <property type="entry name" value="Protein kinase-like (PK-like)"/>
    <property type="match status" value="1"/>
</dbReference>
<dbReference type="EMBL" id="CP076022">
    <property type="protein sequence ID" value="QWC11252.1"/>
    <property type="molecule type" value="Genomic_DNA"/>
</dbReference>
<evidence type="ECO:0000313" key="9">
    <source>
        <dbReference type="EMBL" id="QWC11252.1"/>
    </source>
</evidence>
<protein>
    <recommendedName>
        <fullName evidence="1">non-specific serine/threonine protein kinase</fullName>
        <ecNumber evidence="1">2.7.11.1</ecNumber>
    </recommendedName>
</protein>
<gene>
    <name evidence="9" type="ORF">KKR91_06725</name>
</gene>
<dbReference type="PROSITE" id="PS50011">
    <property type="entry name" value="PROTEIN_KINASE_DOM"/>
    <property type="match status" value="1"/>
</dbReference>
<keyword evidence="4" id="KW-0547">Nucleotide-binding</keyword>
<sequence length="560" mass="57414">MDVYNDGSGAARPPVVEQGFRVGRLLGSGARARVWLAVREDDGARFALKIPVTEQPGRTSTFETRRELNILSRFEHENLLQLYTVLDTDQGAGLLMEYAPGQSLARLAAARGQLAPGEAVTVLAGIASALAYLADQGMTHGDISPGNILFTAHGKPLLADLGVRGLAGPAQDEIPWTSGFRDPATSAGPGGPARNPEADVYSLAAVGWFILAGHLPPAPEHRRPSTALAAGIPPALAAALEAGLDPEPRRRPDAAAFGELVLTGTPFEPVDLALPSAAPAEEDIRPSRSRERPRRGRRAHYPRHGLPSEQRGADPFTAVRPRWLNPGPTRRALARGVPGPRRLGLAAAALLVSATLGLGAVAVAAPGLLAPPPDAVTDGVAAAKDVAGAEEDPGAGKAADAAQPAPERPTGTGEGTLSGVTGQELTRMQRSDDPAQAVRALAELRARAFLAGDAAQLEAVNVPGSPAMAADTAELATLTGAGTVLDGLGVEVLSVGPAVPAEAAGGHISVPATVSTSAYSERDPGGGSIRTVAALPKQEVVLVLAPGPQGWRIQDILAPS</sequence>
<feature type="compositionally biased region" description="Basic residues" evidence="7">
    <location>
        <begin position="291"/>
        <end position="303"/>
    </location>
</feature>
<evidence type="ECO:0000313" key="10">
    <source>
        <dbReference type="Proteomes" id="UP000676885"/>
    </source>
</evidence>
<dbReference type="EC" id="2.7.11.1" evidence="1"/>
<evidence type="ECO:0000256" key="6">
    <source>
        <dbReference type="ARBA" id="ARBA00022840"/>
    </source>
</evidence>
<dbReference type="Proteomes" id="UP000676885">
    <property type="component" value="Chromosome"/>
</dbReference>
<dbReference type="Gene3D" id="1.10.510.10">
    <property type="entry name" value="Transferase(Phosphotransferase) domain 1"/>
    <property type="match status" value="1"/>
</dbReference>
<feature type="region of interest" description="Disordered" evidence="7">
    <location>
        <begin position="275"/>
        <end position="324"/>
    </location>
</feature>
<feature type="region of interest" description="Disordered" evidence="7">
    <location>
        <begin position="389"/>
        <end position="419"/>
    </location>
</feature>
<evidence type="ECO:0000259" key="8">
    <source>
        <dbReference type="PROSITE" id="PS50011"/>
    </source>
</evidence>
<dbReference type="PANTHER" id="PTHR43289">
    <property type="entry name" value="MITOGEN-ACTIVATED PROTEIN KINASE KINASE KINASE 20-RELATED"/>
    <property type="match status" value="1"/>
</dbReference>
<dbReference type="PROSITE" id="PS00109">
    <property type="entry name" value="PROTEIN_KINASE_TYR"/>
    <property type="match status" value="1"/>
</dbReference>
<dbReference type="GO" id="GO:0005524">
    <property type="term" value="F:ATP binding"/>
    <property type="evidence" value="ECO:0007669"/>
    <property type="project" value="UniProtKB-KW"/>
</dbReference>
<keyword evidence="2" id="KW-0723">Serine/threonine-protein kinase</keyword>
<keyword evidence="10" id="KW-1185">Reference proteome</keyword>
<feature type="region of interest" description="Disordered" evidence="7">
    <location>
        <begin position="174"/>
        <end position="195"/>
    </location>
</feature>
<feature type="domain" description="Protein kinase" evidence="8">
    <location>
        <begin position="20"/>
        <end position="268"/>
    </location>
</feature>
<organism evidence="9 10">
    <name type="scientific">Arthrobacter jiangjiafuii</name>
    <dbReference type="NCBI Taxonomy" id="2817475"/>
    <lineage>
        <taxon>Bacteria</taxon>
        <taxon>Bacillati</taxon>
        <taxon>Actinomycetota</taxon>
        <taxon>Actinomycetes</taxon>
        <taxon>Micrococcales</taxon>
        <taxon>Micrococcaceae</taxon>
        <taxon>Arthrobacter</taxon>
    </lineage>
</organism>
<evidence type="ECO:0000256" key="5">
    <source>
        <dbReference type="ARBA" id="ARBA00022777"/>
    </source>
</evidence>
<name>A0A975R1G3_9MICC</name>
<evidence type="ECO:0000256" key="3">
    <source>
        <dbReference type="ARBA" id="ARBA00022679"/>
    </source>
</evidence>
<evidence type="ECO:0000256" key="4">
    <source>
        <dbReference type="ARBA" id="ARBA00022741"/>
    </source>
</evidence>
<keyword evidence="6" id="KW-0067">ATP-binding</keyword>
<feature type="compositionally biased region" description="Low complexity" evidence="7">
    <location>
        <begin position="395"/>
        <end position="405"/>
    </location>
</feature>
<dbReference type="PANTHER" id="PTHR43289:SF6">
    <property type="entry name" value="SERINE_THREONINE-PROTEIN KINASE NEKL-3"/>
    <property type="match status" value="1"/>
</dbReference>
<evidence type="ECO:0000256" key="2">
    <source>
        <dbReference type="ARBA" id="ARBA00022527"/>
    </source>
</evidence>
<accession>A0A975R1G3</accession>
<dbReference type="InterPro" id="IPR008266">
    <property type="entry name" value="Tyr_kinase_AS"/>
</dbReference>
<dbReference type="GO" id="GO:0004674">
    <property type="term" value="F:protein serine/threonine kinase activity"/>
    <property type="evidence" value="ECO:0007669"/>
    <property type="project" value="UniProtKB-KW"/>
</dbReference>
<keyword evidence="5 9" id="KW-0418">Kinase</keyword>
<keyword evidence="3" id="KW-0808">Transferase</keyword>
<dbReference type="AlphaFoldDB" id="A0A975R1G3"/>
<reference evidence="9 10" key="1">
    <citation type="submission" date="2021-05" db="EMBL/GenBank/DDBJ databases">
        <title>Novel species in genus Arthrobacter.</title>
        <authorList>
            <person name="Zhang G."/>
        </authorList>
    </citation>
    <scope>NUCLEOTIDE SEQUENCE [LARGE SCALE GENOMIC DNA]</scope>
    <source>
        <strain evidence="10">zg-ZUI227</strain>
    </source>
</reference>